<reference evidence="2" key="1">
    <citation type="journal article" date="2020" name="Stud. Mycol.">
        <title>101 Dothideomycetes genomes: a test case for predicting lifestyles and emergence of pathogens.</title>
        <authorList>
            <person name="Haridas S."/>
            <person name="Albert R."/>
            <person name="Binder M."/>
            <person name="Bloem J."/>
            <person name="Labutti K."/>
            <person name="Salamov A."/>
            <person name="Andreopoulos B."/>
            <person name="Baker S."/>
            <person name="Barry K."/>
            <person name="Bills G."/>
            <person name="Bluhm B."/>
            <person name="Cannon C."/>
            <person name="Castanera R."/>
            <person name="Culley D."/>
            <person name="Daum C."/>
            <person name="Ezra D."/>
            <person name="Gonzalez J."/>
            <person name="Henrissat B."/>
            <person name="Kuo A."/>
            <person name="Liang C."/>
            <person name="Lipzen A."/>
            <person name="Lutzoni F."/>
            <person name="Magnuson J."/>
            <person name="Mondo S."/>
            <person name="Nolan M."/>
            <person name="Ohm R."/>
            <person name="Pangilinan J."/>
            <person name="Park H.-J."/>
            <person name="Ramirez L."/>
            <person name="Alfaro M."/>
            <person name="Sun H."/>
            <person name="Tritt A."/>
            <person name="Yoshinaga Y."/>
            <person name="Zwiers L.-H."/>
            <person name="Turgeon B."/>
            <person name="Goodwin S."/>
            <person name="Spatafora J."/>
            <person name="Crous P."/>
            <person name="Grigoriev I."/>
        </authorList>
    </citation>
    <scope>NUCLEOTIDE SEQUENCE</scope>
    <source>
        <strain evidence="2">CBS 122367</strain>
    </source>
</reference>
<organism evidence="2 3">
    <name type="scientific">Lentithecium fluviatile CBS 122367</name>
    <dbReference type="NCBI Taxonomy" id="1168545"/>
    <lineage>
        <taxon>Eukaryota</taxon>
        <taxon>Fungi</taxon>
        <taxon>Dikarya</taxon>
        <taxon>Ascomycota</taxon>
        <taxon>Pezizomycotina</taxon>
        <taxon>Dothideomycetes</taxon>
        <taxon>Pleosporomycetidae</taxon>
        <taxon>Pleosporales</taxon>
        <taxon>Massarineae</taxon>
        <taxon>Lentitheciaceae</taxon>
        <taxon>Lentithecium</taxon>
    </lineage>
</organism>
<gene>
    <name evidence="2" type="ORF">K458DRAFT_418824</name>
</gene>
<dbReference type="Proteomes" id="UP000799291">
    <property type="component" value="Unassembled WGS sequence"/>
</dbReference>
<accession>A0A6G1J001</accession>
<dbReference type="EMBL" id="MU005583">
    <property type="protein sequence ID" value="KAF2683846.1"/>
    <property type="molecule type" value="Genomic_DNA"/>
</dbReference>
<protein>
    <submittedName>
        <fullName evidence="2">Uncharacterized protein</fullName>
    </submittedName>
</protein>
<dbReference type="AlphaFoldDB" id="A0A6G1J001"/>
<sequence>MGRPTHTSNGKHSRYPSQDLETVCTVIYKDLGDHERTSTYKEIQLPKESDAQDPRFLDAHEILDSPGPLLMSHSRLE</sequence>
<evidence type="ECO:0000313" key="3">
    <source>
        <dbReference type="Proteomes" id="UP000799291"/>
    </source>
</evidence>
<keyword evidence="3" id="KW-1185">Reference proteome</keyword>
<name>A0A6G1J001_9PLEO</name>
<proteinExistence type="predicted"/>
<feature type="region of interest" description="Disordered" evidence="1">
    <location>
        <begin position="35"/>
        <end position="77"/>
    </location>
</feature>
<evidence type="ECO:0000313" key="2">
    <source>
        <dbReference type="EMBL" id="KAF2683846.1"/>
    </source>
</evidence>
<feature type="compositionally biased region" description="Basic and acidic residues" evidence="1">
    <location>
        <begin position="35"/>
        <end position="63"/>
    </location>
</feature>
<evidence type="ECO:0000256" key="1">
    <source>
        <dbReference type="SAM" id="MobiDB-lite"/>
    </source>
</evidence>